<organism evidence="2 3">
    <name type="scientific">Blastochloris tepida</name>
    <dbReference type="NCBI Taxonomy" id="2233851"/>
    <lineage>
        <taxon>Bacteria</taxon>
        <taxon>Pseudomonadati</taxon>
        <taxon>Pseudomonadota</taxon>
        <taxon>Alphaproteobacteria</taxon>
        <taxon>Hyphomicrobiales</taxon>
        <taxon>Blastochloridaceae</taxon>
        <taxon>Blastochloris</taxon>
    </lineage>
</organism>
<dbReference type="Pfam" id="PF12706">
    <property type="entry name" value="Lactamase_B_2"/>
    <property type="match status" value="1"/>
</dbReference>
<dbReference type="OrthoDB" id="9781189at2"/>
<dbReference type="SMART" id="SM00849">
    <property type="entry name" value="Lactamase_B"/>
    <property type="match status" value="1"/>
</dbReference>
<protein>
    <submittedName>
        <fullName evidence="2">Phosphoribosyl 1,2-cyclic phosphodiesterase</fullName>
    </submittedName>
</protein>
<dbReference type="AlphaFoldDB" id="A0A348FZP0"/>
<gene>
    <name evidence="2" type="ORF">BLTE_14580</name>
</gene>
<dbReference type="SUPFAM" id="SSF56281">
    <property type="entry name" value="Metallo-hydrolase/oxidoreductase"/>
    <property type="match status" value="1"/>
</dbReference>
<dbReference type="Proteomes" id="UP000266934">
    <property type="component" value="Chromosome"/>
</dbReference>
<sequence>MTLVATILGCGSSGGVPRVGSGWGRCDPAEPKNRRRRCAMLLQRLGPDGTTTVLIDAGPDLREQLLDAGVTHLDGVLITHEHADHTHGIDDLRPLVIHQRRRIDVYLDAETSAAMRARFGYCFATPPGSEYPPILTEHRIHADEPVTIAGAGGPITALPFRLVHGGIEALGFRIGDLAYSADVSKIPPESMGALDDLGTWIVDSLREAPHPSHFSLTDALGWIERIQPRRAILTNLHTDLDFQDLARRLPEGVEPAFDGLRIEIRP</sequence>
<dbReference type="RefSeq" id="WP_126398896.1">
    <property type="nucleotide sequence ID" value="NZ_AP018907.1"/>
</dbReference>
<evidence type="ECO:0000313" key="3">
    <source>
        <dbReference type="Proteomes" id="UP000266934"/>
    </source>
</evidence>
<dbReference type="KEGG" id="blag:BLTE_14580"/>
<dbReference type="Gene3D" id="3.60.15.10">
    <property type="entry name" value="Ribonuclease Z/Hydroxyacylglutathione hydrolase-like"/>
    <property type="match status" value="1"/>
</dbReference>
<proteinExistence type="predicted"/>
<name>A0A348FZP0_9HYPH</name>
<dbReference type="InterPro" id="IPR036866">
    <property type="entry name" value="RibonucZ/Hydroxyglut_hydro"/>
</dbReference>
<dbReference type="PANTHER" id="PTHR42663">
    <property type="entry name" value="HYDROLASE C777.06C-RELATED-RELATED"/>
    <property type="match status" value="1"/>
</dbReference>
<reference evidence="2 3" key="1">
    <citation type="submission" date="2018-08" db="EMBL/GenBank/DDBJ databases">
        <title>Complete genome sequencing of Blastochloris tepida GI.</title>
        <authorList>
            <person name="Tsukatani Y."/>
            <person name="Mori H."/>
        </authorList>
    </citation>
    <scope>NUCLEOTIDE SEQUENCE [LARGE SCALE GENOMIC DNA]</scope>
    <source>
        <strain evidence="2 3">GI</strain>
    </source>
</reference>
<feature type="domain" description="Metallo-beta-lactamase" evidence="1">
    <location>
        <begin position="37"/>
        <end position="213"/>
    </location>
</feature>
<accession>A0A348FZP0</accession>
<evidence type="ECO:0000313" key="2">
    <source>
        <dbReference type="EMBL" id="BBF92773.1"/>
    </source>
</evidence>
<evidence type="ECO:0000259" key="1">
    <source>
        <dbReference type="SMART" id="SM00849"/>
    </source>
</evidence>
<dbReference type="PANTHER" id="PTHR42663:SF6">
    <property type="entry name" value="HYDROLASE C777.06C-RELATED"/>
    <property type="match status" value="1"/>
</dbReference>
<keyword evidence="3" id="KW-1185">Reference proteome</keyword>
<dbReference type="InterPro" id="IPR001279">
    <property type="entry name" value="Metallo-B-lactamas"/>
</dbReference>
<dbReference type="CDD" id="cd16279">
    <property type="entry name" value="metallo-hydrolase-like_MBL-fold"/>
    <property type="match status" value="1"/>
</dbReference>
<dbReference type="EMBL" id="AP018907">
    <property type="protein sequence ID" value="BBF92773.1"/>
    <property type="molecule type" value="Genomic_DNA"/>
</dbReference>